<reference evidence="1 2" key="1">
    <citation type="submission" date="2017-12" db="EMBL/GenBank/DDBJ databases">
        <title>Hemimetabolous genomes reveal molecular basis of termite eusociality.</title>
        <authorList>
            <person name="Harrison M.C."/>
            <person name="Jongepier E."/>
            <person name="Robertson H.M."/>
            <person name="Arning N."/>
            <person name="Bitard-Feildel T."/>
            <person name="Chao H."/>
            <person name="Childers C.P."/>
            <person name="Dinh H."/>
            <person name="Doddapaneni H."/>
            <person name="Dugan S."/>
            <person name="Gowin J."/>
            <person name="Greiner C."/>
            <person name="Han Y."/>
            <person name="Hu H."/>
            <person name="Hughes D.S.T."/>
            <person name="Huylmans A.-K."/>
            <person name="Kemena C."/>
            <person name="Kremer L.P.M."/>
            <person name="Lee S.L."/>
            <person name="Lopez-Ezquerra A."/>
            <person name="Mallet L."/>
            <person name="Monroy-Kuhn J.M."/>
            <person name="Moser A."/>
            <person name="Murali S.C."/>
            <person name="Muzny D.M."/>
            <person name="Otani S."/>
            <person name="Piulachs M.-D."/>
            <person name="Poelchau M."/>
            <person name="Qu J."/>
            <person name="Schaub F."/>
            <person name="Wada-Katsumata A."/>
            <person name="Worley K.C."/>
            <person name="Xie Q."/>
            <person name="Ylla G."/>
            <person name="Poulsen M."/>
            <person name="Gibbs R.A."/>
            <person name="Schal C."/>
            <person name="Richards S."/>
            <person name="Belles X."/>
            <person name="Korb J."/>
            <person name="Bornberg-Bauer E."/>
        </authorList>
    </citation>
    <scope>NUCLEOTIDE SEQUENCE [LARGE SCALE GENOMIC DNA]</scope>
    <source>
        <tissue evidence="1">Whole body</tissue>
    </source>
</reference>
<comment type="caution">
    <text evidence="1">The sequence shown here is derived from an EMBL/GenBank/DDBJ whole genome shotgun (WGS) entry which is preliminary data.</text>
</comment>
<proteinExistence type="predicted"/>
<dbReference type="AlphaFoldDB" id="A0A2J7R7M1"/>
<name>A0A2J7R7M1_9NEOP</name>
<organism evidence="1 2">
    <name type="scientific">Cryptotermes secundus</name>
    <dbReference type="NCBI Taxonomy" id="105785"/>
    <lineage>
        <taxon>Eukaryota</taxon>
        <taxon>Metazoa</taxon>
        <taxon>Ecdysozoa</taxon>
        <taxon>Arthropoda</taxon>
        <taxon>Hexapoda</taxon>
        <taxon>Insecta</taxon>
        <taxon>Pterygota</taxon>
        <taxon>Neoptera</taxon>
        <taxon>Polyneoptera</taxon>
        <taxon>Dictyoptera</taxon>
        <taxon>Blattodea</taxon>
        <taxon>Blattoidea</taxon>
        <taxon>Termitoidae</taxon>
        <taxon>Kalotermitidae</taxon>
        <taxon>Cryptotermitinae</taxon>
        <taxon>Cryptotermes</taxon>
    </lineage>
</organism>
<dbReference type="EMBL" id="NEVH01006731">
    <property type="protein sequence ID" value="PNF36833.1"/>
    <property type="molecule type" value="Genomic_DNA"/>
</dbReference>
<dbReference type="InParanoid" id="A0A2J7R7M1"/>
<evidence type="ECO:0000313" key="1">
    <source>
        <dbReference type="EMBL" id="PNF36833.1"/>
    </source>
</evidence>
<gene>
    <name evidence="1" type="ORF">B7P43_G09623</name>
</gene>
<evidence type="ECO:0000313" key="2">
    <source>
        <dbReference type="Proteomes" id="UP000235965"/>
    </source>
</evidence>
<protein>
    <submittedName>
        <fullName evidence="1">Uncharacterized protein</fullName>
    </submittedName>
</protein>
<accession>A0A2J7R7M1</accession>
<dbReference type="Proteomes" id="UP000235965">
    <property type="component" value="Unassembled WGS sequence"/>
</dbReference>
<keyword evidence="2" id="KW-1185">Reference proteome</keyword>
<sequence length="70" mass="8398">MICGAPWYVSNQTLHEDFKIPSIQDEIKSNINRYKDRTTEHVNQLINDLFTQPLENRRLKKIWPEDLDEV</sequence>